<dbReference type="SFLD" id="SFLDG01066">
    <property type="entry name" value="organic_radical-activating_enz"/>
    <property type="match status" value="1"/>
</dbReference>
<name>A0A9D2SDQ5_9FIRM</name>
<dbReference type="SFLD" id="SFLDS00029">
    <property type="entry name" value="Radical_SAM"/>
    <property type="match status" value="1"/>
</dbReference>
<evidence type="ECO:0000256" key="4">
    <source>
        <dbReference type="ARBA" id="ARBA00022691"/>
    </source>
</evidence>
<dbReference type="InterPro" id="IPR017900">
    <property type="entry name" value="4Fe4S_Fe_S_CS"/>
</dbReference>
<dbReference type="GO" id="GO:0016491">
    <property type="term" value="F:oxidoreductase activity"/>
    <property type="evidence" value="ECO:0007669"/>
    <property type="project" value="UniProtKB-KW"/>
</dbReference>
<evidence type="ECO:0000256" key="1">
    <source>
        <dbReference type="ARBA" id="ARBA00001966"/>
    </source>
</evidence>
<dbReference type="PANTHER" id="PTHR30352">
    <property type="entry name" value="PYRUVATE FORMATE-LYASE-ACTIVATING ENZYME"/>
    <property type="match status" value="1"/>
</dbReference>
<dbReference type="GO" id="GO:0046872">
    <property type="term" value="F:metal ion binding"/>
    <property type="evidence" value="ECO:0007669"/>
    <property type="project" value="UniProtKB-KW"/>
</dbReference>
<evidence type="ECO:0000256" key="5">
    <source>
        <dbReference type="ARBA" id="ARBA00022723"/>
    </source>
</evidence>
<feature type="domain" description="4Fe-4S ferredoxin-type" evidence="10">
    <location>
        <begin position="45"/>
        <end position="70"/>
    </location>
</feature>
<dbReference type="SUPFAM" id="SSF102114">
    <property type="entry name" value="Radical SAM enzymes"/>
    <property type="match status" value="1"/>
</dbReference>
<dbReference type="NCBIfam" id="TIGR02494">
    <property type="entry name" value="PFLE_PFLC"/>
    <property type="match status" value="1"/>
</dbReference>
<dbReference type="Pfam" id="PF13237">
    <property type="entry name" value="Fer4_10"/>
    <property type="match status" value="1"/>
</dbReference>
<dbReference type="PROSITE" id="PS51918">
    <property type="entry name" value="RADICAL_SAM"/>
    <property type="match status" value="1"/>
</dbReference>
<reference evidence="12" key="1">
    <citation type="journal article" date="2021" name="PeerJ">
        <title>Extensive microbial diversity within the chicken gut microbiome revealed by metagenomics and culture.</title>
        <authorList>
            <person name="Gilroy R."/>
            <person name="Ravi A."/>
            <person name="Getino M."/>
            <person name="Pursley I."/>
            <person name="Horton D.L."/>
            <person name="Alikhan N.F."/>
            <person name="Baker D."/>
            <person name="Gharbi K."/>
            <person name="Hall N."/>
            <person name="Watson M."/>
            <person name="Adriaenssens E.M."/>
            <person name="Foster-Nyarko E."/>
            <person name="Jarju S."/>
            <person name="Secka A."/>
            <person name="Antonio M."/>
            <person name="Oren A."/>
            <person name="Chaudhuri R.R."/>
            <person name="La Ragione R."/>
            <person name="Hildebrand F."/>
            <person name="Pallen M.J."/>
        </authorList>
    </citation>
    <scope>NUCLEOTIDE SEQUENCE</scope>
    <source>
        <strain evidence="12">USAMLcec3-2134</strain>
    </source>
</reference>
<gene>
    <name evidence="12" type="ORF">H9763_11430</name>
</gene>
<dbReference type="SFLD" id="SFLDG01118">
    <property type="entry name" value="activating_enzymes__group_2"/>
    <property type="match status" value="1"/>
</dbReference>
<proteinExistence type="inferred from homology"/>
<organism evidence="12 13">
    <name type="scientific">Candidatus Eisenbergiella merdigallinarum</name>
    <dbReference type="NCBI Taxonomy" id="2838552"/>
    <lineage>
        <taxon>Bacteria</taxon>
        <taxon>Bacillati</taxon>
        <taxon>Bacillota</taxon>
        <taxon>Clostridia</taxon>
        <taxon>Lachnospirales</taxon>
        <taxon>Lachnospiraceae</taxon>
        <taxon>Eisenbergiella</taxon>
    </lineage>
</organism>
<sequence length="301" mass="32813">METEGTVFQIQRFCLRDGDGIRTSVFLKGCPLSCAWCHNPEGRSGRVQLSFLAHLCAGCGRCAAVCPAGVHGFAASHRVDYAKCTGCGRCVSACPRGCLELVGKRMTVSETVREALKDRPFWGTVGGVTFTGGEPLSQAGFVLECAKRIREAGGTVAVETSGFAERRDVEMLREVVDCWLYDFKAGEEEKHRRLCGCSCLPVRSNFRWLCGQGARLILRYPMIPGVNDGEADLDGLIRLLSETSLDIPVEILPYHRMGKTKAERIGESFPAFLPAEDAGRSQAEALCQRLRGMGVGNVRIS</sequence>
<dbReference type="PIRSF" id="PIRSF000371">
    <property type="entry name" value="PFL_act_enz"/>
    <property type="match status" value="1"/>
</dbReference>
<comment type="cofactor">
    <cofactor evidence="1">
        <name>[4Fe-4S] cluster</name>
        <dbReference type="ChEBI" id="CHEBI:49883"/>
    </cofactor>
</comment>
<keyword evidence="4" id="KW-0949">S-adenosyl-L-methionine</keyword>
<dbReference type="GO" id="GO:0051539">
    <property type="term" value="F:4 iron, 4 sulfur cluster binding"/>
    <property type="evidence" value="ECO:0007669"/>
    <property type="project" value="UniProtKB-KW"/>
</dbReference>
<dbReference type="InterPro" id="IPR017896">
    <property type="entry name" value="4Fe4S_Fe-S-bd"/>
</dbReference>
<evidence type="ECO:0000256" key="7">
    <source>
        <dbReference type="ARBA" id="ARBA00023004"/>
    </source>
</evidence>
<dbReference type="InterPro" id="IPR058240">
    <property type="entry name" value="rSAM_sf"/>
</dbReference>
<evidence type="ECO:0000256" key="9">
    <source>
        <dbReference type="ARBA" id="ARBA00047365"/>
    </source>
</evidence>
<comment type="catalytic activity">
    <reaction evidence="9">
        <text>glycyl-[protein] + reduced [flavodoxin] + S-adenosyl-L-methionine = glycin-2-yl radical-[protein] + semiquinone [flavodoxin] + 5'-deoxyadenosine + L-methionine + H(+)</text>
        <dbReference type="Rhea" id="RHEA:61976"/>
        <dbReference type="Rhea" id="RHEA-COMP:10622"/>
        <dbReference type="Rhea" id="RHEA-COMP:14480"/>
        <dbReference type="Rhea" id="RHEA-COMP:15993"/>
        <dbReference type="Rhea" id="RHEA-COMP:15994"/>
        <dbReference type="ChEBI" id="CHEBI:15378"/>
        <dbReference type="ChEBI" id="CHEBI:17319"/>
        <dbReference type="ChEBI" id="CHEBI:29947"/>
        <dbReference type="ChEBI" id="CHEBI:32722"/>
        <dbReference type="ChEBI" id="CHEBI:57618"/>
        <dbReference type="ChEBI" id="CHEBI:57844"/>
        <dbReference type="ChEBI" id="CHEBI:59789"/>
        <dbReference type="ChEBI" id="CHEBI:140311"/>
    </reaction>
</comment>
<dbReference type="PROSITE" id="PS01087">
    <property type="entry name" value="RADICAL_ACTIVATING"/>
    <property type="match status" value="1"/>
</dbReference>
<accession>A0A9D2SDQ5</accession>
<dbReference type="Pfam" id="PF04055">
    <property type="entry name" value="Radical_SAM"/>
    <property type="match status" value="1"/>
</dbReference>
<dbReference type="SUPFAM" id="SSF54862">
    <property type="entry name" value="4Fe-4S ferredoxins"/>
    <property type="match status" value="1"/>
</dbReference>
<dbReference type="InterPro" id="IPR007197">
    <property type="entry name" value="rSAM"/>
</dbReference>
<evidence type="ECO:0000256" key="6">
    <source>
        <dbReference type="ARBA" id="ARBA00023002"/>
    </source>
</evidence>
<dbReference type="PROSITE" id="PS51379">
    <property type="entry name" value="4FE4S_FER_2"/>
    <property type="match status" value="2"/>
</dbReference>
<keyword evidence="6" id="KW-0560">Oxidoreductase</keyword>
<dbReference type="InterPro" id="IPR001989">
    <property type="entry name" value="Radical_activat_CS"/>
</dbReference>
<dbReference type="PANTHER" id="PTHR30352:SF4">
    <property type="entry name" value="PYRUVATE FORMATE-LYASE 2-ACTIVATING ENZYME"/>
    <property type="match status" value="1"/>
</dbReference>
<feature type="domain" description="Radical SAM core" evidence="11">
    <location>
        <begin position="13"/>
        <end position="291"/>
    </location>
</feature>
<comment type="similarity">
    <text evidence="2">Belongs to the organic radical-activating enzymes family.</text>
</comment>
<evidence type="ECO:0000313" key="12">
    <source>
        <dbReference type="EMBL" id="HJB92059.1"/>
    </source>
</evidence>
<keyword evidence="8" id="KW-0411">Iron-sulfur</keyword>
<feature type="domain" description="4Fe-4S ferredoxin-type" evidence="10">
    <location>
        <begin position="75"/>
        <end position="104"/>
    </location>
</feature>
<keyword evidence="5" id="KW-0479">Metal-binding</keyword>
<dbReference type="InterPro" id="IPR034457">
    <property type="entry name" value="Organic_radical-activating"/>
</dbReference>
<dbReference type="Proteomes" id="UP000886883">
    <property type="component" value="Unassembled WGS sequence"/>
</dbReference>
<evidence type="ECO:0000256" key="2">
    <source>
        <dbReference type="ARBA" id="ARBA00009777"/>
    </source>
</evidence>
<keyword evidence="7" id="KW-0408">Iron</keyword>
<dbReference type="EMBL" id="DWXE01000043">
    <property type="protein sequence ID" value="HJB92059.1"/>
    <property type="molecule type" value="Genomic_DNA"/>
</dbReference>
<dbReference type="PROSITE" id="PS00198">
    <property type="entry name" value="4FE4S_FER_1"/>
    <property type="match status" value="1"/>
</dbReference>
<protein>
    <submittedName>
        <fullName evidence="12">Glycyl-radical enzyme activating protein</fullName>
    </submittedName>
</protein>
<reference evidence="12" key="2">
    <citation type="submission" date="2021-04" db="EMBL/GenBank/DDBJ databases">
        <authorList>
            <person name="Gilroy R."/>
        </authorList>
    </citation>
    <scope>NUCLEOTIDE SEQUENCE</scope>
    <source>
        <strain evidence="12">USAMLcec3-2134</strain>
    </source>
</reference>
<evidence type="ECO:0000313" key="13">
    <source>
        <dbReference type="Proteomes" id="UP000886883"/>
    </source>
</evidence>
<dbReference type="InterPro" id="IPR040074">
    <property type="entry name" value="BssD/PflA/YjjW"/>
</dbReference>
<comment type="caution">
    <text evidence="12">The sequence shown here is derived from an EMBL/GenBank/DDBJ whole genome shotgun (WGS) entry which is preliminary data.</text>
</comment>
<dbReference type="AlphaFoldDB" id="A0A9D2SDQ5"/>
<evidence type="ECO:0000259" key="10">
    <source>
        <dbReference type="PROSITE" id="PS51379"/>
    </source>
</evidence>
<dbReference type="Gene3D" id="3.30.70.20">
    <property type="match status" value="1"/>
</dbReference>
<evidence type="ECO:0000259" key="11">
    <source>
        <dbReference type="PROSITE" id="PS51918"/>
    </source>
</evidence>
<dbReference type="InterPro" id="IPR012839">
    <property type="entry name" value="Organic_radical_activase"/>
</dbReference>
<evidence type="ECO:0000256" key="3">
    <source>
        <dbReference type="ARBA" id="ARBA00022485"/>
    </source>
</evidence>
<keyword evidence="3" id="KW-0004">4Fe-4S</keyword>
<dbReference type="Gene3D" id="3.20.20.70">
    <property type="entry name" value="Aldolase class I"/>
    <property type="match status" value="1"/>
</dbReference>
<evidence type="ECO:0000256" key="8">
    <source>
        <dbReference type="ARBA" id="ARBA00023014"/>
    </source>
</evidence>
<dbReference type="InterPro" id="IPR013785">
    <property type="entry name" value="Aldolase_TIM"/>
</dbReference>
<dbReference type="CDD" id="cd01335">
    <property type="entry name" value="Radical_SAM"/>
    <property type="match status" value="1"/>
</dbReference>